<protein>
    <submittedName>
        <fullName evidence="6">Dynamin-related protein 5A</fullName>
    </submittedName>
</protein>
<feature type="domain" description="Dynamin-type G" evidence="5">
    <location>
        <begin position="1"/>
        <end position="283"/>
    </location>
</feature>
<dbReference type="InterPro" id="IPR001401">
    <property type="entry name" value="Dynamin_GTPase"/>
</dbReference>
<dbReference type="CDD" id="cd08771">
    <property type="entry name" value="DLP_1"/>
    <property type="match status" value="1"/>
</dbReference>
<evidence type="ECO:0000259" key="5">
    <source>
        <dbReference type="PROSITE" id="PS51718"/>
    </source>
</evidence>
<dbReference type="SUPFAM" id="SSF52540">
    <property type="entry name" value="P-loop containing nucleoside triphosphate hydrolases"/>
    <property type="match status" value="1"/>
</dbReference>
<dbReference type="Gene3D" id="3.40.50.300">
    <property type="entry name" value="P-loop containing nucleotide triphosphate hydrolases"/>
    <property type="match status" value="2"/>
</dbReference>
<feature type="domain" description="GED" evidence="4">
    <location>
        <begin position="501"/>
        <end position="593"/>
    </location>
</feature>
<reference evidence="6 7" key="1">
    <citation type="journal article" date="2019" name="Plant Biotechnol. J.">
        <title>The red bayberry genome and genetic basis of sex determination.</title>
        <authorList>
            <person name="Jia H.M."/>
            <person name="Jia H.J."/>
            <person name="Cai Q.L."/>
            <person name="Wang Y."/>
            <person name="Zhao H.B."/>
            <person name="Yang W.F."/>
            <person name="Wang G.Y."/>
            <person name="Li Y.H."/>
            <person name="Zhan D.L."/>
            <person name="Shen Y.T."/>
            <person name="Niu Q.F."/>
            <person name="Chang L."/>
            <person name="Qiu J."/>
            <person name="Zhao L."/>
            <person name="Xie H.B."/>
            <person name="Fu W.Y."/>
            <person name="Jin J."/>
            <person name="Li X.W."/>
            <person name="Jiao Y."/>
            <person name="Zhou C.C."/>
            <person name="Tu T."/>
            <person name="Chai C.Y."/>
            <person name="Gao J.L."/>
            <person name="Fan L.J."/>
            <person name="van de Weg E."/>
            <person name="Wang J.Y."/>
            <person name="Gao Z.S."/>
        </authorList>
    </citation>
    <scope>NUCLEOTIDE SEQUENCE [LARGE SCALE GENOMIC DNA]</scope>
    <source>
        <tissue evidence="6">Leaves</tissue>
    </source>
</reference>
<dbReference type="SMART" id="SM00053">
    <property type="entry name" value="DYNc"/>
    <property type="match status" value="1"/>
</dbReference>
<accession>A0A6A1VV90</accession>
<keyword evidence="1" id="KW-0547">Nucleotide-binding</keyword>
<organism evidence="6 7">
    <name type="scientific">Morella rubra</name>
    <name type="common">Chinese bayberry</name>
    <dbReference type="NCBI Taxonomy" id="262757"/>
    <lineage>
        <taxon>Eukaryota</taxon>
        <taxon>Viridiplantae</taxon>
        <taxon>Streptophyta</taxon>
        <taxon>Embryophyta</taxon>
        <taxon>Tracheophyta</taxon>
        <taxon>Spermatophyta</taxon>
        <taxon>Magnoliopsida</taxon>
        <taxon>eudicotyledons</taxon>
        <taxon>Gunneridae</taxon>
        <taxon>Pentapetalae</taxon>
        <taxon>rosids</taxon>
        <taxon>fabids</taxon>
        <taxon>Fagales</taxon>
        <taxon>Myricaceae</taxon>
        <taxon>Morella</taxon>
    </lineage>
</organism>
<evidence type="ECO:0000259" key="4">
    <source>
        <dbReference type="PROSITE" id="PS51388"/>
    </source>
</evidence>
<comment type="caution">
    <text evidence="6">The sequence shown here is derived from an EMBL/GenBank/DDBJ whole genome shotgun (WGS) entry which is preliminary data.</text>
</comment>
<dbReference type="PANTHER" id="PTHR11566:SF159">
    <property type="entry name" value="PHRAGMOPLASTIN DRP1A"/>
    <property type="match status" value="1"/>
</dbReference>
<dbReference type="InterPro" id="IPR022812">
    <property type="entry name" value="Dynamin"/>
</dbReference>
<dbReference type="Gene3D" id="1.20.120.1240">
    <property type="entry name" value="Dynamin, middle domain"/>
    <property type="match status" value="1"/>
</dbReference>
<name>A0A6A1VV90_9ROSI</name>
<gene>
    <name evidence="6" type="ORF">CJ030_MR4G010531</name>
</gene>
<dbReference type="Proteomes" id="UP000516437">
    <property type="component" value="Chromosome 4"/>
</dbReference>
<evidence type="ECO:0000313" key="7">
    <source>
        <dbReference type="Proteomes" id="UP000516437"/>
    </source>
</evidence>
<evidence type="ECO:0000256" key="3">
    <source>
        <dbReference type="ARBA" id="ARBA00023175"/>
    </source>
</evidence>
<dbReference type="InterPro" id="IPR000375">
    <property type="entry name" value="Dynamin_stalk"/>
</dbReference>
<dbReference type="Pfam" id="PF02212">
    <property type="entry name" value="GED"/>
    <property type="match status" value="1"/>
</dbReference>
<dbReference type="PROSITE" id="PS51718">
    <property type="entry name" value="G_DYNAMIN_2"/>
    <property type="match status" value="1"/>
</dbReference>
<keyword evidence="3" id="KW-0505">Motor protein</keyword>
<dbReference type="InterPro" id="IPR020850">
    <property type="entry name" value="GED_dom"/>
</dbReference>
<keyword evidence="7" id="KW-1185">Reference proteome</keyword>
<dbReference type="GO" id="GO:0005874">
    <property type="term" value="C:microtubule"/>
    <property type="evidence" value="ECO:0007669"/>
    <property type="project" value="TreeGrafter"/>
</dbReference>
<evidence type="ECO:0000256" key="1">
    <source>
        <dbReference type="ARBA" id="ARBA00022741"/>
    </source>
</evidence>
<dbReference type="InterPro" id="IPR045063">
    <property type="entry name" value="Dynamin_N"/>
</dbReference>
<dbReference type="InterPro" id="IPR003130">
    <property type="entry name" value="GED"/>
</dbReference>
<dbReference type="PROSITE" id="PS51388">
    <property type="entry name" value="GED"/>
    <property type="match status" value="1"/>
</dbReference>
<dbReference type="GO" id="GO:0008017">
    <property type="term" value="F:microtubule binding"/>
    <property type="evidence" value="ECO:0007669"/>
    <property type="project" value="TreeGrafter"/>
</dbReference>
<evidence type="ECO:0000256" key="2">
    <source>
        <dbReference type="ARBA" id="ARBA00023134"/>
    </source>
</evidence>
<dbReference type="FunFam" id="1.20.120.1240:FF:000010">
    <property type="entry name" value="Dynamin-related protein 5A"/>
    <property type="match status" value="1"/>
</dbReference>
<dbReference type="GO" id="GO:0003924">
    <property type="term" value="F:GTPase activity"/>
    <property type="evidence" value="ECO:0007669"/>
    <property type="project" value="InterPro"/>
</dbReference>
<evidence type="ECO:0000313" key="6">
    <source>
        <dbReference type="EMBL" id="KAB1215458.1"/>
    </source>
</evidence>
<dbReference type="InterPro" id="IPR027417">
    <property type="entry name" value="P-loop_NTPase"/>
</dbReference>
<dbReference type="GO" id="GO:0006898">
    <property type="term" value="P:receptor-mediated endocytosis"/>
    <property type="evidence" value="ECO:0007669"/>
    <property type="project" value="TreeGrafter"/>
</dbReference>
<dbReference type="PANTHER" id="PTHR11566">
    <property type="entry name" value="DYNAMIN"/>
    <property type="match status" value="1"/>
</dbReference>
<sequence length="593" mass="66729">MDNLISLVNKIQRACTALGDHGEASALPTLWDSLPAIAVVGGQLHKLDEGSREYAEFLHLPRKKFTDFAAVRKEIQDETDRETGRSKQISSVPIHLSIYSPNVVNLTLIDLPGLTKVAVEGQPDSIVLDIENMVRSYIEKPNCIILAISPANQDLATSDAIKISREVDPTDKMAHSKYTSLFSFCRERTLGVLTKIDLMDKGTDAVDILEGKSYRLKFPWVGVVNRSQADINKNVDMIAARRREREYFATTPEYKHLAPRMGSEHLAKMLSKHLETVIKSRIPGIQSLINKTVAELENELSRLGKPIATDAGGKLYMIMEICRGFDQIYKEHLDGVRPGGDKIYNVFDNQLPAALKSLQFDKQLAMENIRKIITEADGYQPHLIAPEQGYRRLIESTIVTIRGPAEASVDAVHSLLKDLTHKAINETIELKQYPGLRVEVSNASIESLDRMREESKKATLQLVDMECSYLTVDFFRKLPQDVEKGGNPTHSIFDRYNDSYLRRIGTTVLSYVNLVCASLRNSIPKSIVYCQVREAKKSLLDHFFAELGKMETKRLSSLLNEDPAIMERRTALAKRLELYRAAQAEIDTVAWSK</sequence>
<dbReference type="Pfam" id="PF01031">
    <property type="entry name" value="Dynamin_M"/>
    <property type="match status" value="1"/>
</dbReference>
<dbReference type="AlphaFoldDB" id="A0A6A1VV90"/>
<dbReference type="GO" id="GO:0005886">
    <property type="term" value="C:plasma membrane"/>
    <property type="evidence" value="ECO:0007669"/>
    <property type="project" value="TreeGrafter"/>
</dbReference>
<dbReference type="SMART" id="SM00302">
    <property type="entry name" value="GED"/>
    <property type="match status" value="1"/>
</dbReference>
<dbReference type="GO" id="GO:0005525">
    <property type="term" value="F:GTP binding"/>
    <property type="evidence" value="ECO:0007669"/>
    <property type="project" value="InterPro"/>
</dbReference>
<dbReference type="PRINTS" id="PR00195">
    <property type="entry name" value="DYNAMIN"/>
</dbReference>
<dbReference type="Pfam" id="PF00350">
    <property type="entry name" value="Dynamin_N"/>
    <property type="match status" value="1"/>
</dbReference>
<keyword evidence="2" id="KW-0342">GTP-binding</keyword>
<dbReference type="OrthoDB" id="5061070at2759"/>
<dbReference type="GO" id="GO:0005737">
    <property type="term" value="C:cytoplasm"/>
    <property type="evidence" value="ECO:0007669"/>
    <property type="project" value="TreeGrafter"/>
</dbReference>
<dbReference type="InterPro" id="IPR030381">
    <property type="entry name" value="G_DYNAMIN_dom"/>
</dbReference>
<dbReference type="EMBL" id="RXIC02000022">
    <property type="protein sequence ID" value="KAB1215458.1"/>
    <property type="molecule type" value="Genomic_DNA"/>
</dbReference>
<proteinExistence type="predicted"/>